<accession>A0A1I3H0Y3</accession>
<dbReference type="InterPro" id="IPR016181">
    <property type="entry name" value="Acyl_CoA_acyltransferase"/>
</dbReference>
<dbReference type="PANTHER" id="PTHR43800:SF1">
    <property type="entry name" value="PEPTIDYL-LYSINE N-ACETYLTRANSFERASE YJAB"/>
    <property type="match status" value="1"/>
</dbReference>
<feature type="domain" description="N-acetyltransferase" evidence="3">
    <location>
        <begin position="25"/>
        <end position="166"/>
    </location>
</feature>
<name>A0A1I3H0Y3_9FIRM</name>
<evidence type="ECO:0000256" key="2">
    <source>
        <dbReference type="ARBA" id="ARBA00023315"/>
    </source>
</evidence>
<dbReference type="EMBL" id="FOQA01000011">
    <property type="protein sequence ID" value="SFI29232.1"/>
    <property type="molecule type" value="Genomic_DNA"/>
</dbReference>
<keyword evidence="2" id="KW-0012">Acyltransferase</keyword>
<dbReference type="GO" id="GO:0016747">
    <property type="term" value="F:acyltransferase activity, transferring groups other than amino-acyl groups"/>
    <property type="evidence" value="ECO:0007669"/>
    <property type="project" value="InterPro"/>
</dbReference>
<dbReference type="CDD" id="cd04301">
    <property type="entry name" value="NAT_SF"/>
    <property type="match status" value="1"/>
</dbReference>
<protein>
    <submittedName>
        <fullName evidence="4">Putative acetyltransferase</fullName>
    </submittedName>
</protein>
<gene>
    <name evidence="4" type="ORF">SAMN05192551_11110</name>
</gene>
<dbReference type="InterPro" id="IPR000182">
    <property type="entry name" value="GNAT_dom"/>
</dbReference>
<dbReference type="Pfam" id="PF13673">
    <property type="entry name" value="Acetyltransf_10"/>
    <property type="match status" value="1"/>
</dbReference>
<evidence type="ECO:0000313" key="4">
    <source>
        <dbReference type="EMBL" id="SFI29232.1"/>
    </source>
</evidence>
<proteinExistence type="predicted"/>
<evidence type="ECO:0000256" key="1">
    <source>
        <dbReference type="ARBA" id="ARBA00022679"/>
    </source>
</evidence>
<dbReference type="Proteomes" id="UP000199287">
    <property type="component" value="Unassembled WGS sequence"/>
</dbReference>
<dbReference type="PROSITE" id="PS51186">
    <property type="entry name" value="GNAT"/>
    <property type="match status" value="1"/>
</dbReference>
<dbReference type="NCBIfam" id="NF007853">
    <property type="entry name" value="PRK10562.1"/>
    <property type="match status" value="1"/>
</dbReference>
<sequence length="166" mass="19271">MLSGGSVQIKGAMIKENSKEKGEKEVIKNLEVSRIEDVMKIWLEVNIDAHDFISEEYWNTNYDFVKQVLPEATVYVQEEKGEIKGFIGIVEESYIAGLFVAKPYYSQGIGSALLQKCKQEYPLLRLNVYAKNIKAVNFYKKHGFEIEQEKVNDETEELEYSMLWKR</sequence>
<dbReference type="AlphaFoldDB" id="A0A1I3H0Y3"/>
<dbReference type="Gene3D" id="3.40.630.30">
    <property type="match status" value="1"/>
</dbReference>
<dbReference type="SUPFAM" id="SSF55729">
    <property type="entry name" value="Acyl-CoA N-acyltransferases (Nat)"/>
    <property type="match status" value="1"/>
</dbReference>
<dbReference type="PANTHER" id="PTHR43800">
    <property type="entry name" value="PEPTIDYL-LYSINE N-ACETYLTRANSFERASE YJAB"/>
    <property type="match status" value="1"/>
</dbReference>
<reference evidence="5" key="1">
    <citation type="submission" date="2016-10" db="EMBL/GenBank/DDBJ databases">
        <authorList>
            <person name="Varghese N."/>
            <person name="Submissions S."/>
        </authorList>
    </citation>
    <scope>NUCLEOTIDE SEQUENCE [LARGE SCALE GENOMIC DNA]</scope>
    <source>
        <strain evidence="5">Z-7934</strain>
    </source>
</reference>
<keyword evidence="5" id="KW-1185">Reference proteome</keyword>
<dbReference type="STRING" id="69895.SAMN05192551_11110"/>
<keyword evidence="1 4" id="KW-0808">Transferase</keyword>
<evidence type="ECO:0000313" key="5">
    <source>
        <dbReference type="Proteomes" id="UP000199287"/>
    </source>
</evidence>
<evidence type="ECO:0000259" key="3">
    <source>
        <dbReference type="PROSITE" id="PS51186"/>
    </source>
</evidence>
<organism evidence="4 5">
    <name type="scientific">Tindallia magadiensis</name>
    <dbReference type="NCBI Taxonomy" id="69895"/>
    <lineage>
        <taxon>Bacteria</taxon>
        <taxon>Bacillati</taxon>
        <taxon>Bacillota</taxon>
        <taxon>Clostridia</taxon>
        <taxon>Peptostreptococcales</taxon>
        <taxon>Tindalliaceae</taxon>
        <taxon>Tindallia</taxon>
    </lineage>
</organism>